<evidence type="ECO:0000313" key="3">
    <source>
        <dbReference type="EMBL" id="AAY64134.1"/>
    </source>
</evidence>
<feature type="domain" description="HTH cro/C1-type" evidence="2">
    <location>
        <begin position="36"/>
        <end position="94"/>
    </location>
</feature>
<dbReference type="Proteomes" id="UP000000364">
    <property type="component" value="Chromosome"/>
</dbReference>
<sequence length="94" mass="10774">MPSIKFDDFYHNYTKSPERKAAVEQFEEQLKASVLLSELREREDYTQKELAELAGTSQSTVARIESGTMNVTFDTLAHIVNAMGYKLEFNITHL</sequence>
<dbReference type="STRING" id="416870.llmg_1347"/>
<dbReference type="KEGG" id="llm:llmg_1359"/>
<dbReference type="eggNOG" id="ENOG502ZEFY">
    <property type="taxonomic scope" value="Bacteria"/>
</dbReference>
<dbReference type="GO" id="GO:0005829">
    <property type="term" value="C:cytosol"/>
    <property type="evidence" value="ECO:0007669"/>
    <property type="project" value="TreeGrafter"/>
</dbReference>
<evidence type="ECO:0000259" key="2">
    <source>
        <dbReference type="PROSITE" id="PS50943"/>
    </source>
</evidence>
<dbReference type="EMBL" id="AM406671">
    <property type="protein sequence ID" value="CAL97949.1"/>
    <property type="molecule type" value="Genomic_DNA"/>
</dbReference>
<dbReference type="InterPro" id="IPR001387">
    <property type="entry name" value="Cro/C1-type_HTH"/>
</dbReference>
<evidence type="ECO:0000313" key="5">
    <source>
        <dbReference type="EMBL" id="CAL97949.1"/>
    </source>
</evidence>
<reference evidence="3" key="1">
    <citation type="journal article" date="1995" name="Int. Dairy J.">
        <title>Characterization and exploitation of conjugation in Lactococcus lactis.</title>
        <authorList>
            <person name="Gasson M."/>
            <person name="Godon J.-J."/>
            <person name="Chris P."/>
            <person name="Eaton T."/>
            <person name="Jury K."/>
            <person name="Shearman C."/>
        </authorList>
    </citation>
    <scope>NUCLEOTIDE SEQUENCE</scope>
    <source>
        <strain evidence="3">MG1363</strain>
        <plasmid evidence="3">pFI430</plasmid>
    </source>
</reference>
<organism evidence="4 6">
    <name type="scientific">Lactococcus lactis subsp. cremoris (strain MG1363)</name>
    <dbReference type="NCBI Taxonomy" id="416870"/>
    <lineage>
        <taxon>Bacteria</taxon>
        <taxon>Bacillati</taxon>
        <taxon>Bacillota</taxon>
        <taxon>Bacilli</taxon>
        <taxon>Lactobacillales</taxon>
        <taxon>Streptococcaceae</taxon>
        <taxon>Lactococcus</taxon>
        <taxon>Lactococcus cremoris subsp. cremoris</taxon>
    </lineage>
</organism>
<protein>
    <submittedName>
        <fullName evidence="3">ORF59</fullName>
    </submittedName>
</protein>
<evidence type="ECO:0000256" key="1">
    <source>
        <dbReference type="ARBA" id="ARBA00023125"/>
    </source>
</evidence>
<dbReference type="PROSITE" id="PS50943">
    <property type="entry name" value="HTH_CROC1"/>
    <property type="match status" value="1"/>
</dbReference>
<dbReference type="SUPFAM" id="SSF47413">
    <property type="entry name" value="lambda repressor-like DNA-binding domains"/>
    <property type="match status" value="1"/>
</dbReference>
<dbReference type="GO" id="GO:0003700">
    <property type="term" value="F:DNA-binding transcription factor activity"/>
    <property type="evidence" value="ECO:0007669"/>
    <property type="project" value="TreeGrafter"/>
</dbReference>
<dbReference type="KEGG" id="llm:llmg_1347"/>
<accession>D8KWQ0</accession>
<dbReference type="EMBL" id="DQ011112">
    <property type="protein sequence ID" value="AAY64134.1"/>
    <property type="molecule type" value="Genomic_DNA"/>
</dbReference>
<geneLocation type="plasmid" evidence="3">
    <name>pFI430</name>
</geneLocation>
<accession>A2RKX1</accession>
<dbReference type="PANTHER" id="PTHR46797">
    <property type="entry name" value="HTH-TYPE TRANSCRIPTIONAL REGULATOR"/>
    <property type="match status" value="1"/>
</dbReference>
<name>A2RKX1_LACLM</name>
<dbReference type="Pfam" id="PF01381">
    <property type="entry name" value="HTH_3"/>
    <property type="match status" value="1"/>
</dbReference>
<dbReference type="RefSeq" id="WP_011835218.1">
    <property type="nucleotide sequence ID" value="NC_009004.1"/>
</dbReference>
<dbReference type="OrthoDB" id="2322940at2"/>
<dbReference type="InterPro" id="IPR050807">
    <property type="entry name" value="TransReg_Diox_bact_type"/>
</dbReference>
<gene>
    <name evidence="4" type="ordered locus">llmg_1347</name>
    <name evidence="5" type="ordered locus">llmg_1359</name>
</gene>
<reference evidence="3" key="2">
    <citation type="submission" date="2005-04" db="EMBL/GenBank/DDBJ databases">
        <title>The complete DNA sequence of the lactococcal sexfactor.</title>
        <authorList>
            <person name="Shearman C."/>
            <person name="Wegmann U."/>
            <person name="Godon J.-J."/>
            <person name="Jury K."/>
            <person name="Pillidge C."/>
            <person name="Gasson M."/>
        </authorList>
    </citation>
    <scope>NUCLEOTIDE SEQUENCE</scope>
    <source>
        <strain evidence="3">MG1363</strain>
        <plasmid evidence="3">pFI430</plasmid>
    </source>
</reference>
<dbReference type="SMART" id="SM00530">
    <property type="entry name" value="HTH_XRE"/>
    <property type="match status" value="1"/>
</dbReference>
<evidence type="ECO:0000313" key="4">
    <source>
        <dbReference type="EMBL" id="CAL97937.1"/>
    </source>
</evidence>
<dbReference type="Gene3D" id="1.10.260.40">
    <property type="entry name" value="lambda repressor-like DNA-binding domains"/>
    <property type="match status" value="1"/>
</dbReference>
<dbReference type="PANTHER" id="PTHR46797:SF1">
    <property type="entry name" value="METHYLPHOSPHONATE SYNTHASE"/>
    <property type="match status" value="1"/>
</dbReference>
<evidence type="ECO:0000313" key="6">
    <source>
        <dbReference type="Proteomes" id="UP000000364"/>
    </source>
</evidence>
<dbReference type="CDD" id="cd00093">
    <property type="entry name" value="HTH_XRE"/>
    <property type="match status" value="1"/>
</dbReference>
<dbReference type="HOGENOM" id="CLU_066192_18_2_9"/>
<proteinExistence type="predicted"/>
<keyword evidence="3" id="KW-0614">Plasmid</keyword>
<dbReference type="AlphaFoldDB" id="A2RKX1"/>
<dbReference type="GO" id="GO:0003677">
    <property type="term" value="F:DNA binding"/>
    <property type="evidence" value="ECO:0007669"/>
    <property type="project" value="UniProtKB-KW"/>
</dbReference>
<reference evidence="4 6" key="3">
    <citation type="journal article" date="2007" name="J. Bacteriol.">
        <title>The complete genome sequence of the lactic acid bacterial paradigm Lactococcus lactis subsp. cremoris MG1363.</title>
        <authorList>
            <person name="Wegmann U."/>
            <person name="O'Connell-Motherway M."/>
            <person name="Zomer A."/>
            <person name="Buist G."/>
            <person name="Shearman C."/>
            <person name="Canchaya C."/>
            <person name="Ventura M."/>
            <person name="Goesmann A."/>
            <person name="Gasson M.J."/>
            <person name="Kuipers O.P."/>
            <person name="van Sinderen D."/>
            <person name="Kok J."/>
        </authorList>
    </citation>
    <scope>NUCLEOTIDE SEQUENCE [LARGE SCALE GENOMIC DNA]</scope>
    <source>
        <strain evidence="4 6">MG1363</strain>
    </source>
</reference>
<dbReference type="EMBL" id="AM406671">
    <property type="protein sequence ID" value="CAL97937.1"/>
    <property type="molecule type" value="Genomic_DNA"/>
</dbReference>
<keyword evidence="1" id="KW-0238">DNA-binding</keyword>
<dbReference type="InterPro" id="IPR010982">
    <property type="entry name" value="Lambda_DNA-bd_dom_sf"/>
</dbReference>